<protein>
    <submittedName>
        <fullName evidence="1">Uncharacterized protein</fullName>
    </submittedName>
</protein>
<dbReference type="EMBL" id="JAVXUP010002148">
    <property type="protein sequence ID" value="KAK3005306.1"/>
    <property type="molecule type" value="Genomic_DNA"/>
</dbReference>
<dbReference type="AlphaFoldDB" id="A0AA88VAU2"/>
<comment type="caution">
    <text evidence="1">The sequence shown here is derived from an EMBL/GenBank/DDBJ whole genome shotgun (WGS) entry which is preliminary data.</text>
</comment>
<sequence length="88" mass="9918">MIDGRSSRIPPSAPVPSRPHGSLLFVWAYFLAHIYIHAHACRLTFRTLIKGLESDGGTSLSLPLRQEAQKYYGQSLKFLEEEEEMALS</sequence>
<reference evidence="1" key="1">
    <citation type="submission" date="2022-12" db="EMBL/GenBank/DDBJ databases">
        <title>Draft genome assemblies for two species of Escallonia (Escalloniales).</title>
        <authorList>
            <person name="Chanderbali A."/>
            <person name="Dervinis C."/>
            <person name="Anghel I."/>
            <person name="Soltis D."/>
            <person name="Soltis P."/>
            <person name="Zapata F."/>
        </authorList>
    </citation>
    <scope>NUCLEOTIDE SEQUENCE</scope>
    <source>
        <strain evidence="1">UCBG64.0493</strain>
        <tissue evidence="1">Leaf</tissue>
    </source>
</reference>
<gene>
    <name evidence="1" type="ORF">RJ639_016916</name>
</gene>
<keyword evidence="2" id="KW-1185">Reference proteome</keyword>
<organism evidence="1 2">
    <name type="scientific">Escallonia herrerae</name>
    <dbReference type="NCBI Taxonomy" id="1293975"/>
    <lineage>
        <taxon>Eukaryota</taxon>
        <taxon>Viridiplantae</taxon>
        <taxon>Streptophyta</taxon>
        <taxon>Embryophyta</taxon>
        <taxon>Tracheophyta</taxon>
        <taxon>Spermatophyta</taxon>
        <taxon>Magnoliopsida</taxon>
        <taxon>eudicotyledons</taxon>
        <taxon>Gunneridae</taxon>
        <taxon>Pentapetalae</taxon>
        <taxon>asterids</taxon>
        <taxon>campanulids</taxon>
        <taxon>Escalloniales</taxon>
        <taxon>Escalloniaceae</taxon>
        <taxon>Escallonia</taxon>
    </lineage>
</organism>
<evidence type="ECO:0000313" key="2">
    <source>
        <dbReference type="Proteomes" id="UP001188597"/>
    </source>
</evidence>
<evidence type="ECO:0000313" key="1">
    <source>
        <dbReference type="EMBL" id="KAK3005306.1"/>
    </source>
</evidence>
<name>A0AA88VAU2_9ASTE</name>
<dbReference type="Proteomes" id="UP001188597">
    <property type="component" value="Unassembled WGS sequence"/>
</dbReference>
<accession>A0AA88VAU2</accession>
<proteinExistence type="predicted"/>